<keyword evidence="4" id="KW-1185">Reference proteome</keyword>
<reference evidence="3" key="1">
    <citation type="submission" date="2023-03" db="EMBL/GenBank/DDBJ databases">
        <title>Massive genome expansion in bonnet fungi (Mycena s.s.) driven by repeated elements and novel gene families across ecological guilds.</title>
        <authorList>
            <consortium name="Lawrence Berkeley National Laboratory"/>
            <person name="Harder C.B."/>
            <person name="Miyauchi S."/>
            <person name="Viragh M."/>
            <person name="Kuo A."/>
            <person name="Thoen E."/>
            <person name="Andreopoulos B."/>
            <person name="Lu D."/>
            <person name="Skrede I."/>
            <person name="Drula E."/>
            <person name="Henrissat B."/>
            <person name="Morin E."/>
            <person name="Kohler A."/>
            <person name="Barry K."/>
            <person name="LaButti K."/>
            <person name="Morin E."/>
            <person name="Salamov A."/>
            <person name="Lipzen A."/>
            <person name="Mereny Z."/>
            <person name="Hegedus B."/>
            <person name="Baldrian P."/>
            <person name="Stursova M."/>
            <person name="Weitz H."/>
            <person name="Taylor A."/>
            <person name="Grigoriev I.V."/>
            <person name="Nagy L.G."/>
            <person name="Martin F."/>
            <person name="Kauserud H."/>
        </authorList>
    </citation>
    <scope>NUCLEOTIDE SEQUENCE</scope>
    <source>
        <strain evidence="3">CBHHK182m</strain>
    </source>
</reference>
<sequence length="646" mass="70103">MHNSLFHSIPPKRSDADLVPTEDGNSADDTLLESVTTLLRTSREAPPKPRLKSSSNLGLISLVLHSALIALHLALIGIWAGSVEHRLVFSLENQKTVSFLITAISQTLGTIYAALLVFVTQTLWMRRSLRADKTLTAMHDHAAAWTGIGSAMLHIWHQKTAAASLTGTFTVFLYLGNILILHISTPALFSLQTFNFTRPLQVETNGLPYYNFGNTSEELSATYGNMTDYAWGSLYYLPPVVGSTGNLGLNGSTLYDVLDLNSGSGNVTVHATGFNITCSYLESSPDSLSSPFLQYWTDDLGQLSVPSTQPGVISTAGVNSSYLLFYSTIPIVDSENNHPPDVTLTPAMNTTTPPVASVQFFHCSQSLVNQTAVVDAQSRVLLSVEPEIYKNASMWLPSDTSADTSTGNLFLDMWGTWYGNIPSSAFPRDGDTASTYFVSAADMYIIQKLNLHPANINDTPSSVMLHDLENTLGEVVAAMFWTLGNILPTSGYLDVGSITAYESNGTLIPALPTRIGPSITPPTFLRGNAIVTEIQTRVRLDLSIIAIAAGLTASITLALLSFPPVILNKTPQKEIPLDGAGMLHTIWLYRNSPELETELEQVEHPTNENLRQAGMEGYIVGKALAFESFNFAPSCAKFTRDEIIGK</sequence>
<proteinExistence type="predicted"/>
<name>A0AAD7JE72_9AGAR</name>
<feature type="transmembrane region" description="Helical" evidence="2">
    <location>
        <begin position="99"/>
        <end position="120"/>
    </location>
</feature>
<accession>A0AAD7JE72</accession>
<comment type="caution">
    <text evidence="3">The sequence shown here is derived from an EMBL/GenBank/DDBJ whole genome shotgun (WGS) entry which is preliminary data.</text>
</comment>
<protein>
    <submittedName>
        <fullName evidence="3">Uncharacterized protein</fullName>
    </submittedName>
</protein>
<feature type="transmembrane region" description="Helical" evidence="2">
    <location>
        <begin position="162"/>
        <end position="183"/>
    </location>
</feature>
<dbReference type="EMBL" id="JARKIB010000031">
    <property type="protein sequence ID" value="KAJ7762998.1"/>
    <property type="molecule type" value="Genomic_DNA"/>
</dbReference>
<gene>
    <name evidence="3" type="ORF">B0H16DRAFT_1883880</name>
</gene>
<dbReference type="AlphaFoldDB" id="A0AAD7JE72"/>
<keyword evidence="2" id="KW-1133">Transmembrane helix</keyword>
<evidence type="ECO:0000256" key="1">
    <source>
        <dbReference type="SAM" id="MobiDB-lite"/>
    </source>
</evidence>
<feature type="transmembrane region" description="Helical" evidence="2">
    <location>
        <begin position="57"/>
        <end position="79"/>
    </location>
</feature>
<evidence type="ECO:0000313" key="3">
    <source>
        <dbReference type="EMBL" id="KAJ7762998.1"/>
    </source>
</evidence>
<keyword evidence="2" id="KW-0472">Membrane</keyword>
<evidence type="ECO:0000256" key="2">
    <source>
        <dbReference type="SAM" id="Phobius"/>
    </source>
</evidence>
<keyword evidence="2" id="KW-0812">Transmembrane</keyword>
<feature type="region of interest" description="Disordered" evidence="1">
    <location>
        <begin position="1"/>
        <end position="28"/>
    </location>
</feature>
<organism evidence="3 4">
    <name type="scientific">Mycena metata</name>
    <dbReference type="NCBI Taxonomy" id="1033252"/>
    <lineage>
        <taxon>Eukaryota</taxon>
        <taxon>Fungi</taxon>
        <taxon>Dikarya</taxon>
        <taxon>Basidiomycota</taxon>
        <taxon>Agaricomycotina</taxon>
        <taxon>Agaricomycetes</taxon>
        <taxon>Agaricomycetidae</taxon>
        <taxon>Agaricales</taxon>
        <taxon>Marasmiineae</taxon>
        <taxon>Mycenaceae</taxon>
        <taxon>Mycena</taxon>
    </lineage>
</organism>
<evidence type="ECO:0000313" key="4">
    <source>
        <dbReference type="Proteomes" id="UP001215598"/>
    </source>
</evidence>
<dbReference type="Proteomes" id="UP001215598">
    <property type="component" value="Unassembled WGS sequence"/>
</dbReference>